<proteinExistence type="predicted"/>
<dbReference type="InterPro" id="IPR009045">
    <property type="entry name" value="Zn_M74/Hedgehog-like"/>
</dbReference>
<dbReference type="SUPFAM" id="SSF55166">
    <property type="entry name" value="Hedgehog/DD-peptidase"/>
    <property type="match status" value="1"/>
</dbReference>
<keyword evidence="2" id="KW-0121">Carboxypeptidase</keyword>
<name>A0A090Y854_PAEMA</name>
<dbReference type="InterPro" id="IPR052179">
    <property type="entry name" value="DD-CPase-like"/>
</dbReference>
<dbReference type="AlphaFoldDB" id="A0A090Y854"/>
<protein>
    <submittedName>
        <fullName evidence="3">D-Ala-D-Ala carboxypeptidase VanY</fullName>
    </submittedName>
    <submittedName>
        <fullName evidence="2">D-alanyl-D-alanine carboxypeptidase family protein</fullName>
    </submittedName>
</protein>
<dbReference type="InterPro" id="IPR058193">
    <property type="entry name" value="VanY/YodJ_core_dom"/>
</dbReference>
<dbReference type="PANTHER" id="PTHR34385">
    <property type="entry name" value="D-ALANYL-D-ALANINE CARBOXYPEPTIDASE"/>
    <property type="match status" value="1"/>
</dbReference>
<dbReference type="PANTHER" id="PTHR34385:SF1">
    <property type="entry name" value="PEPTIDOGLYCAN L-ALANYL-D-GLUTAMATE ENDOPEPTIDASE CWLK"/>
    <property type="match status" value="1"/>
</dbReference>
<keyword evidence="2" id="KW-0645">Protease</keyword>
<evidence type="ECO:0000313" key="5">
    <source>
        <dbReference type="Proteomes" id="UP000442469"/>
    </source>
</evidence>
<reference evidence="2 4" key="1">
    <citation type="submission" date="2014-04" db="EMBL/GenBank/DDBJ databases">
        <authorList>
            <person name="Bishop-Lilly K.A."/>
            <person name="Broomall S.M."/>
            <person name="Chain P.S."/>
            <person name="Chertkov O."/>
            <person name="Coyne S.R."/>
            <person name="Daligault H.E."/>
            <person name="Davenport K.W."/>
            <person name="Erkkila T."/>
            <person name="Frey K.G."/>
            <person name="Gibbons H.S."/>
            <person name="Gu W."/>
            <person name="Jaissle J."/>
            <person name="Johnson S.L."/>
            <person name="Koroleva G.I."/>
            <person name="Ladner J.T."/>
            <person name="Lo C.-C."/>
            <person name="Minogue T.D."/>
            <person name="Munk C."/>
            <person name="Palacios G.F."/>
            <person name="Redden C.L."/>
            <person name="Rosenzweig C.N."/>
            <person name="Scholz M.B."/>
            <person name="Teshima H."/>
            <person name="Xu Y."/>
        </authorList>
    </citation>
    <scope>NUCLEOTIDE SEQUENCE [LARGE SCALE GENOMIC DNA]</scope>
    <source>
        <strain evidence="2 4">8244</strain>
    </source>
</reference>
<dbReference type="Gene3D" id="3.30.1380.10">
    <property type="match status" value="1"/>
</dbReference>
<dbReference type="STRING" id="44252.DJ90_1429"/>
<evidence type="ECO:0000259" key="1">
    <source>
        <dbReference type="Pfam" id="PF02557"/>
    </source>
</evidence>
<dbReference type="HOGENOM" id="CLU_054193_2_1_9"/>
<dbReference type="Gene3D" id="3.30.200.180">
    <property type="match status" value="1"/>
</dbReference>
<dbReference type="GeneID" id="77010796"/>
<dbReference type="GO" id="GO:0006508">
    <property type="term" value="P:proteolysis"/>
    <property type="evidence" value="ECO:0007669"/>
    <property type="project" value="InterPro"/>
</dbReference>
<keyword evidence="4" id="KW-1185">Reference proteome</keyword>
<dbReference type="GO" id="GO:0004180">
    <property type="term" value="F:carboxypeptidase activity"/>
    <property type="evidence" value="ECO:0007669"/>
    <property type="project" value="UniProtKB-KW"/>
</dbReference>
<dbReference type="EMBL" id="JMQA01000047">
    <property type="protein sequence ID" value="KFM94614.1"/>
    <property type="molecule type" value="Genomic_DNA"/>
</dbReference>
<dbReference type="OrthoDB" id="9792074at2"/>
<dbReference type="Proteomes" id="UP000442469">
    <property type="component" value="Unassembled WGS sequence"/>
</dbReference>
<keyword evidence="2" id="KW-0378">Hydrolase</keyword>
<reference evidence="3 5" key="2">
    <citation type="submission" date="2019-11" db="EMBL/GenBank/DDBJ databases">
        <title>Draft genome sequences of five Paenibacillus species of dairy origin.</title>
        <authorList>
            <person name="Olajide A.M."/>
            <person name="Chen S."/>
            <person name="Lapointe G."/>
        </authorList>
    </citation>
    <scope>NUCLEOTIDE SEQUENCE [LARGE SCALE GENOMIC DNA]</scope>
    <source>
        <strain evidence="3 5">3CT49</strain>
    </source>
</reference>
<dbReference type="Proteomes" id="UP000029278">
    <property type="component" value="Unassembled WGS sequence"/>
</dbReference>
<dbReference type="InterPro" id="IPR003709">
    <property type="entry name" value="VanY-like_core_dom"/>
</dbReference>
<gene>
    <name evidence="2" type="ORF">DJ90_1429</name>
    <name evidence="3" type="ORF">GNQ08_01815</name>
</gene>
<dbReference type="RefSeq" id="WP_036618812.1">
    <property type="nucleotide sequence ID" value="NZ_CP086393.1"/>
</dbReference>
<dbReference type="EMBL" id="WNZZ01000001">
    <property type="protein sequence ID" value="MUG21170.1"/>
    <property type="molecule type" value="Genomic_DNA"/>
</dbReference>
<dbReference type="PATRIC" id="fig|44252.3.peg.5709"/>
<evidence type="ECO:0000313" key="2">
    <source>
        <dbReference type="EMBL" id="KFM94614.1"/>
    </source>
</evidence>
<evidence type="ECO:0000313" key="4">
    <source>
        <dbReference type="Proteomes" id="UP000029278"/>
    </source>
</evidence>
<dbReference type="MEROPS" id="M15.010"/>
<feature type="domain" description="D-alanyl-D-alanine carboxypeptidase-like core" evidence="1">
    <location>
        <begin position="102"/>
        <end position="216"/>
    </location>
</feature>
<dbReference type="CDD" id="cd14852">
    <property type="entry name" value="LD-carboxypeptidase"/>
    <property type="match status" value="1"/>
</dbReference>
<evidence type="ECO:0000313" key="3">
    <source>
        <dbReference type="EMBL" id="MUG21170.1"/>
    </source>
</evidence>
<organism evidence="2 4">
    <name type="scientific">Paenibacillus macerans</name>
    <name type="common">Bacillus macerans</name>
    <dbReference type="NCBI Taxonomy" id="44252"/>
    <lineage>
        <taxon>Bacteria</taxon>
        <taxon>Bacillati</taxon>
        <taxon>Bacillota</taxon>
        <taxon>Bacilli</taxon>
        <taxon>Bacillales</taxon>
        <taxon>Paenibacillaceae</taxon>
        <taxon>Paenibacillus</taxon>
    </lineage>
</organism>
<dbReference type="Pfam" id="PF02557">
    <property type="entry name" value="VanY"/>
    <property type="match status" value="1"/>
</dbReference>
<comment type="caution">
    <text evidence="2">The sequence shown here is derived from an EMBL/GenBank/DDBJ whole genome shotgun (WGS) entry which is preliminary data.</text>
</comment>
<accession>A0A090Y854</accession>
<sequence length="290" mass="32582">MKKWAFCVLVLLLLGFAFVKFKVSDLSAIPLDKITLTDDNPQAPADRGFTIKITGEQVYRGDLLLVNQDHPVPDQGPEEEALSLVQHDELLQGFGVMDNTVRLSERLAGKFTEMAAAAGEDGVNHFLITSGYRDERRQDELYRQMGAEYAMPAGYSEHNLGLSLDIGSSEAEMNVAPEGKWLKENAWKYGFVLRYPENKTAVTGIQYEPWHFRYVGLPHSAIMQRNDMVLEEYLNYLKVKQAVKADVNGRTYHVFYFPVTDGGTIRVPVEGSYELSGNNVDGVIVTVHEE</sequence>